<dbReference type="Gene3D" id="3.40.50.2300">
    <property type="match status" value="1"/>
</dbReference>
<feature type="domain" description="ANTAR" evidence="3">
    <location>
        <begin position="134"/>
        <end position="195"/>
    </location>
</feature>
<name>A0A2S6H2L5_9GAMM</name>
<evidence type="ECO:0000313" key="4">
    <source>
        <dbReference type="EMBL" id="PPK71729.1"/>
    </source>
</evidence>
<feature type="domain" description="Response regulatory" evidence="2">
    <location>
        <begin position="17"/>
        <end position="128"/>
    </location>
</feature>
<dbReference type="InterPro" id="IPR008327">
    <property type="entry name" value="Sig_transdc_resp-reg_antiterm"/>
</dbReference>
<dbReference type="PROSITE" id="PS50921">
    <property type="entry name" value="ANTAR"/>
    <property type="match status" value="1"/>
</dbReference>
<proteinExistence type="predicted"/>
<accession>A0A2S6H2L5</accession>
<protein>
    <submittedName>
        <fullName evidence="4">Response regulator receiver and ANTAR domain protein</fullName>
    </submittedName>
</protein>
<dbReference type="GO" id="GO:0003723">
    <property type="term" value="F:RNA binding"/>
    <property type="evidence" value="ECO:0007669"/>
    <property type="project" value="InterPro"/>
</dbReference>
<comment type="caution">
    <text evidence="1">Lacks conserved residue(s) required for the propagation of feature annotation.</text>
</comment>
<dbReference type="Pfam" id="PF03861">
    <property type="entry name" value="ANTAR"/>
    <property type="match status" value="1"/>
</dbReference>
<evidence type="ECO:0000256" key="1">
    <source>
        <dbReference type="PROSITE-ProRule" id="PRU00169"/>
    </source>
</evidence>
<dbReference type="InterPro" id="IPR011006">
    <property type="entry name" value="CheY-like_superfamily"/>
</dbReference>
<dbReference type="InterPro" id="IPR005561">
    <property type="entry name" value="ANTAR"/>
</dbReference>
<dbReference type="SMART" id="SM01012">
    <property type="entry name" value="ANTAR"/>
    <property type="match status" value="1"/>
</dbReference>
<dbReference type="Proteomes" id="UP000238071">
    <property type="component" value="Unassembled WGS sequence"/>
</dbReference>
<organism evidence="4 5">
    <name type="scientific">Methylobacter tundripaludum</name>
    <dbReference type="NCBI Taxonomy" id="173365"/>
    <lineage>
        <taxon>Bacteria</taxon>
        <taxon>Pseudomonadati</taxon>
        <taxon>Pseudomonadota</taxon>
        <taxon>Gammaproteobacteria</taxon>
        <taxon>Methylococcales</taxon>
        <taxon>Methylococcaceae</taxon>
        <taxon>Methylobacter</taxon>
    </lineage>
</organism>
<dbReference type="InterPro" id="IPR036388">
    <property type="entry name" value="WH-like_DNA-bd_sf"/>
</dbReference>
<evidence type="ECO:0000313" key="5">
    <source>
        <dbReference type="Proteomes" id="UP000238071"/>
    </source>
</evidence>
<dbReference type="AlphaFoldDB" id="A0A2S6H2L5"/>
<dbReference type="PIRSF" id="PIRSF036382">
    <property type="entry name" value="RR_antiterm"/>
    <property type="match status" value="1"/>
</dbReference>
<dbReference type="EMBL" id="PTIY01000006">
    <property type="protein sequence ID" value="PPK71729.1"/>
    <property type="molecule type" value="Genomic_DNA"/>
</dbReference>
<sequence length="202" mass="22615">MVNGLVCANYSRMNALNVLLIEDETADQLLEKILVAKGYLVANTATSKTDIQSLVENSTDIVIFNIDSPKKYFQDIHCLSQKQSLPIIIFASDDTADTINQIIKSGVSAYVVNSGEPNRIDSIINIAIARFNEQQRLKNELEKTKSRLEERKLVDRAKGILIKTRGFTEDDAYHTLRKLAMDRNIAIGEMAKNVIAMAELLK</sequence>
<evidence type="ECO:0000259" key="3">
    <source>
        <dbReference type="PROSITE" id="PS50921"/>
    </source>
</evidence>
<keyword evidence="5" id="KW-1185">Reference proteome</keyword>
<evidence type="ECO:0000259" key="2">
    <source>
        <dbReference type="PROSITE" id="PS50110"/>
    </source>
</evidence>
<dbReference type="GO" id="GO:0000160">
    <property type="term" value="P:phosphorelay signal transduction system"/>
    <property type="evidence" value="ECO:0007669"/>
    <property type="project" value="InterPro"/>
</dbReference>
<gene>
    <name evidence="4" type="ORF">B0F88_10678</name>
</gene>
<dbReference type="SUPFAM" id="SSF52172">
    <property type="entry name" value="CheY-like"/>
    <property type="match status" value="1"/>
</dbReference>
<comment type="caution">
    <text evidence="4">The sequence shown here is derived from an EMBL/GenBank/DDBJ whole genome shotgun (WGS) entry which is preliminary data.</text>
</comment>
<dbReference type="Gene3D" id="1.10.10.10">
    <property type="entry name" value="Winged helix-like DNA-binding domain superfamily/Winged helix DNA-binding domain"/>
    <property type="match status" value="1"/>
</dbReference>
<dbReference type="PROSITE" id="PS50110">
    <property type="entry name" value="RESPONSE_REGULATORY"/>
    <property type="match status" value="1"/>
</dbReference>
<reference evidence="4 5" key="1">
    <citation type="submission" date="2018-02" db="EMBL/GenBank/DDBJ databases">
        <title>Subsurface microbial communities from deep shales in Ohio and West Virginia, USA.</title>
        <authorList>
            <person name="Wrighton K."/>
        </authorList>
    </citation>
    <scope>NUCLEOTIDE SEQUENCE [LARGE SCALE GENOMIC DNA]</scope>
    <source>
        <strain evidence="4 5">OWC-G53F</strain>
    </source>
</reference>
<dbReference type="InterPro" id="IPR001789">
    <property type="entry name" value="Sig_transdc_resp-reg_receiver"/>
</dbReference>